<dbReference type="InterPro" id="IPR050166">
    <property type="entry name" value="ABC_transporter_ATP-bind"/>
</dbReference>
<evidence type="ECO:0000256" key="3">
    <source>
        <dbReference type="ARBA" id="ARBA00022741"/>
    </source>
</evidence>
<feature type="domain" description="ABC transporter" evidence="5">
    <location>
        <begin position="2"/>
        <end position="217"/>
    </location>
</feature>
<keyword evidence="2" id="KW-0813">Transport</keyword>
<dbReference type="Proteomes" id="UP001595444">
    <property type="component" value="Unassembled WGS sequence"/>
</dbReference>
<dbReference type="InterPro" id="IPR017871">
    <property type="entry name" value="ABC_transporter-like_CS"/>
</dbReference>
<evidence type="ECO:0000313" key="7">
    <source>
        <dbReference type="Proteomes" id="UP001595444"/>
    </source>
</evidence>
<keyword evidence="4 6" id="KW-0067">ATP-binding</keyword>
<evidence type="ECO:0000313" key="6">
    <source>
        <dbReference type="EMBL" id="MFC3051000.1"/>
    </source>
</evidence>
<organism evidence="6 7">
    <name type="scientific">Kordiimonas pumila</name>
    <dbReference type="NCBI Taxonomy" id="2161677"/>
    <lineage>
        <taxon>Bacteria</taxon>
        <taxon>Pseudomonadati</taxon>
        <taxon>Pseudomonadota</taxon>
        <taxon>Alphaproteobacteria</taxon>
        <taxon>Kordiimonadales</taxon>
        <taxon>Kordiimonadaceae</taxon>
        <taxon>Kordiimonas</taxon>
    </lineage>
</organism>
<comment type="similarity">
    <text evidence="1">Belongs to the ABC transporter superfamily.</text>
</comment>
<comment type="caution">
    <text evidence="6">The sequence shown here is derived from an EMBL/GenBank/DDBJ whole genome shotgun (WGS) entry which is preliminary data.</text>
</comment>
<keyword evidence="3" id="KW-0547">Nucleotide-binding</keyword>
<keyword evidence="7" id="KW-1185">Reference proteome</keyword>
<dbReference type="PANTHER" id="PTHR42788">
    <property type="entry name" value="TAURINE IMPORT ATP-BINDING PROTEIN-RELATED"/>
    <property type="match status" value="1"/>
</dbReference>
<dbReference type="PROSITE" id="PS00211">
    <property type="entry name" value="ABC_TRANSPORTER_1"/>
    <property type="match status" value="1"/>
</dbReference>
<gene>
    <name evidence="6" type="ORF">ACFOKA_03670</name>
</gene>
<dbReference type="InterPro" id="IPR003593">
    <property type="entry name" value="AAA+_ATPase"/>
</dbReference>
<protein>
    <submittedName>
        <fullName evidence="6">ABC transporter ATP-binding protein</fullName>
    </submittedName>
</protein>
<dbReference type="InterPro" id="IPR003439">
    <property type="entry name" value="ABC_transporter-like_ATP-bd"/>
</dbReference>
<evidence type="ECO:0000259" key="5">
    <source>
        <dbReference type="PROSITE" id="PS50893"/>
    </source>
</evidence>
<dbReference type="Pfam" id="PF00005">
    <property type="entry name" value="ABC_tran"/>
    <property type="match status" value="1"/>
</dbReference>
<reference evidence="7" key="1">
    <citation type="journal article" date="2019" name="Int. J. Syst. Evol. Microbiol.">
        <title>The Global Catalogue of Microorganisms (GCM) 10K type strain sequencing project: providing services to taxonomists for standard genome sequencing and annotation.</title>
        <authorList>
            <consortium name="The Broad Institute Genomics Platform"/>
            <consortium name="The Broad Institute Genome Sequencing Center for Infectious Disease"/>
            <person name="Wu L."/>
            <person name="Ma J."/>
        </authorList>
    </citation>
    <scope>NUCLEOTIDE SEQUENCE [LARGE SCALE GENOMIC DNA]</scope>
    <source>
        <strain evidence="7">KCTC 62164</strain>
    </source>
</reference>
<evidence type="ECO:0000256" key="1">
    <source>
        <dbReference type="ARBA" id="ARBA00005417"/>
    </source>
</evidence>
<dbReference type="PANTHER" id="PTHR42788:SF13">
    <property type="entry name" value="ALIPHATIC SULFONATES IMPORT ATP-BINDING PROTEIN SSUB"/>
    <property type="match status" value="1"/>
</dbReference>
<dbReference type="InterPro" id="IPR027417">
    <property type="entry name" value="P-loop_NTPase"/>
</dbReference>
<dbReference type="PROSITE" id="PS50893">
    <property type="entry name" value="ABC_TRANSPORTER_2"/>
    <property type="match status" value="1"/>
</dbReference>
<sequence>MLMVSNAYFAHKGQPDTIRGISFSAQKGEIISLVGASGCGKSTLLRIIAGLLPSNIQHSAGQCAFVFQDAALMPWATVNKNVALPLRLASKKNPDAIDKALLAVGMNSYSNRYPSELSGGQRMRVSIARALVSKPSLLLLDEPFAALDELLRFQMNELILQLRTELQFSCVFVTHSIYEACYLADRVLVMKEGKIFAEVEPNLDRNLLPLEQRSLPQFAKSVTEVSAALAEGAHT</sequence>
<dbReference type="SUPFAM" id="SSF52540">
    <property type="entry name" value="P-loop containing nucleoside triphosphate hydrolases"/>
    <property type="match status" value="1"/>
</dbReference>
<accession>A0ABV7D2P0</accession>
<dbReference type="RefSeq" id="WP_194212210.1">
    <property type="nucleotide sequence ID" value="NZ_CP061205.1"/>
</dbReference>
<dbReference type="Gene3D" id="3.40.50.300">
    <property type="entry name" value="P-loop containing nucleotide triphosphate hydrolases"/>
    <property type="match status" value="1"/>
</dbReference>
<dbReference type="EMBL" id="JBHRSL010000002">
    <property type="protein sequence ID" value="MFC3051000.1"/>
    <property type="molecule type" value="Genomic_DNA"/>
</dbReference>
<dbReference type="SMART" id="SM00382">
    <property type="entry name" value="AAA"/>
    <property type="match status" value="1"/>
</dbReference>
<proteinExistence type="inferred from homology"/>
<evidence type="ECO:0000256" key="4">
    <source>
        <dbReference type="ARBA" id="ARBA00022840"/>
    </source>
</evidence>
<evidence type="ECO:0000256" key="2">
    <source>
        <dbReference type="ARBA" id="ARBA00022448"/>
    </source>
</evidence>
<name>A0ABV7D2P0_9PROT</name>
<dbReference type="GO" id="GO:0005524">
    <property type="term" value="F:ATP binding"/>
    <property type="evidence" value="ECO:0007669"/>
    <property type="project" value="UniProtKB-KW"/>
</dbReference>